<dbReference type="VEuPathDB" id="FungiDB:PV09_04495"/>
<gene>
    <name evidence="1" type="ORF">PV09_04495</name>
</gene>
<evidence type="ECO:0008006" key="3">
    <source>
        <dbReference type="Google" id="ProtNLM"/>
    </source>
</evidence>
<dbReference type="InParanoid" id="A0A0D2AYD8"/>
<sequence>MFKWVRRFPSASRSQNMVTFITLPREIRDEIYEILLLLPILNAAPSVADVQKANTRRDSEHVSARNIRYPSQRPTKNPIVSLLLANRQLHDEASLAIERYQKCGGVALVLDLLLEGNKWFYPTWISILPYAPVVQRIRIQIRNFAASDEAGGHPFSAVWRLGHLCNNYLKRGPALVDGEDFQRTIIVEHLTVDIISDPLLDETGSSDQSAIQREMLRDFMINNIDVLLVDRYRRQSVPWGPLFLSRVRELNIAYEGNILKSINVFERAKQCKVQVVELPEKNRT</sequence>
<dbReference type="EMBL" id="KN847541">
    <property type="protein sequence ID" value="KIW04184.1"/>
    <property type="molecule type" value="Genomic_DNA"/>
</dbReference>
<dbReference type="OrthoDB" id="2823490at2759"/>
<accession>A0A0D2AYD8</accession>
<reference evidence="1 2" key="1">
    <citation type="submission" date="2015-01" db="EMBL/GenBank/DDBJ databases">
        <title>The Genome Sequence of Ochroconis gallopava CBS43764.</title>
        <authorList>
            <consortium name="The Broad Institute Genomics Platform"/>
            <person name="Cuomo C."/>
            <person name="de Hoog S."/>
            <person name="Gorbushina A."/>
            <person name="Stielow B."/>
            <person name="Teixiera M."/>
            <person name="Abouelleil A."/>
            <person name="Chapman S.B."/>
            <person name="Priest M."/>
            <person name="Young S.K."/>
            <person name="Wortman J."/>
            <person name="Nusbaum C."/>
            <person name="Birren B."/>
        </authorList>
    </citation>
    <scope>NUCLEOTIDE SEQUENCE [LARGE SCALE GENOMIC DNA]</scope>
    <source>
        <strain evidence="1 2">CBS 43764</strain>
    </source>
</reference>
<dbReference type="HOGENOM" id="CLU_980710_0_0_1"/>
<dbReference type="AlphaFoldDB" id="A0A0D2AYD8"/>
<protein>
    <recommendedName>
        <fullName evidence="3">F-box domain-containing protein</fullName>
    </recommendedName>
</protein>
<evidence type="ECO:0000313" key="1">
    <source>
        <dbReference type="EMBL" id="KIW04184.1"/>
    </source>
</evidence>
<dbReference type="STRING" id="253628.A0A0D2AYD8"/>
<evidence type="ECO:0000313" key="2">
    <source>
        <dbReference type="Proteomes" id="UP000053259"/>
    </source>
</evidence>
<dbReference type="Proteomes" id="UP000053259">
    <property type="component" value="Unassembled WGS sequence"/>
</dbReference>
<dbReference type="GeneID" id="27312468"/>
<keyword evidence="2" id="KW-1185">Reference proteome</keyword>
<proteinExistence type="predicted"/>
<name>A0A0D2AYD8_9PEZI</name>
<organism evidence="1 2">
    <name type="scientific">Verruconis gallopava</name>
    <dbReference type="NCBI Taxonomy" id="253628"/>
    <lineage>
        <taxon>Eukaryota</taxon>
        <taxon>Fungi</taxon>
        <taxon>Dikarya</taxon>
        <taxon>Ascomycota</taxon>
        <taxon>Pezizomycotina</taxon>
        <taxon>Dothideomycetes</taxon>
        <taxon>Pleosporomycetidae</taxon>
        <taxon>Venturiales</taxon>
        <taxon>Sympoventuriaceae</taxon>
        <taxon>Verruconis</taxon>
    </lineage>
</organism>
<dbReference type="RefSeq" id="XP_016214053.1">
    <property type="nucleotide sequence ID" value="XM_016357851.1"/>
</dbReference>